<accession>A0ABU7CQK0</accession>
<sequence>MMFPSIRLSICPLLPHLSSCFYLPETRMNIPPPSRSLKLLEDPKVFPKQKGLIGPPESFLSALVSVPSTMFLEQMEQSRGLPDQVKHQELVLSVIIQIPGPQVKVRPEERRHYCEQCSDPAALSDQHSGTRHQDT</sequence>
<evidence type="ECO:0000256" key="1">
    <source>
        <dbReference type="SAM" id="MobiDB-lite"/>
    </source>
</evidence>
<name>A0ABU7CQK0_9TELE</name>
<dbReference type="Proteomes" id="UP001352852">
    <property type="component" value="Unassembled WGS sequence"/>
</dbReference>
<proteinExistence type="predicted"/>
<evidence type="ECO:0000313" key="3">
    <source>
        <dbReference type="Proteomes" id="UP001352852"/>
    </source>
</evidence>
<keyword evidence="3" id="KW-1185">Reference proteome</keyword>
<organism evidence="2 3">
    <name type="scientific">Characodon lateralis</name>
    <dbReference type="NCBI Taxonomy" id="208331"/>
    <lineage>
        <taxon>Eukaryota</taxon>
        <taxon>Metazoa</taxon>
        <taxon>Chordata</taxon>
        <taxon>Craniata</taxon>
        <taxon>Vertebrata</taxon>
        <taxon>Euteleostomi</taxon>
        <taxon>Actinopterygii</taxon>
        <taxon>Neopterygii</taxon>
        <taxon>Teleostei</taxon>
        <taxon>Neoteleostei</taxon>
        <taxon>Acanthomorphata</taxon>
        <taxon>Ovalentaria</taxon>
        <taxon>Atherinomorphae</taxon>
        <taxon>Cyprinodontiformes</taxon>
        <taxon>Goodeidae</taxon>
        <taxon>Characodon</taxon>
    </lineage>
</organism>
<dbReference type="EMBL" id="JAHUTJ010000744">
    <property type="protein sequence ID" value="MED6264104.1"/>
    <property type="molecule type" value="Genomic_DNA"/>
</dbReference>
<comment type="caution">
    <text evidence="2">The sequence shown here is derived from an EMBL/GenBank/DDBJ whole genome shotgun (WGS) entry which is preliminary data.</text>
</comment>
<evidence type="ECO:0000313" key="2">
    <source>
        <dbReference type="EMBL" id="MED6264104.1"/>
    </source>
</evidence>
<gene>
    <name evidence="2" type="ORF">CHARACLAT_011266</name>
</gene>
<reference evidence="2 3" key="1">
    <citation type="submission" date="2021-06" db="EMBL/GenBank/DDBJ databases">
        <authorList>
            <person name="Palmer J.M."/>
        </authorList>
    </citation>
    <scope>NUCLEOTIDE SEQUENCE [LARGE SCALE GENOMIC DNA]</scope>
    <source>
        <strain evidence="2 3">CL_MEX2019</strain>
        <tissue evidence="2">Muscle</tissue>
    </source>
</reference>
<protein>
    <submittedName>
        <fullName evidence="2">Uncharacterized protein</fullName>
    </submittedName>
</protein>
<feature type="region of interest" description="Disordered" evidence="1">
    <location>
        <begin position="116"/>
        <end position="135"/>
    </location>
</feature>